<proteinExistence type="predicted"/>
<feature type="region of interest" description="Disordered" evidence="1">
    <location>
        <begin position="1044"/>
        <end position="1090"/>
    </location>
</feature>
<feature type="compositionally biased region" description="Low complexity" evidence="1">
    <location>
        <begin position="661"/>
        <end position="673"/>
    </location>
</feature>
<dbReference type="STRING" id="195883.A0A482XFD9"/>
<accession>A0A482XFD9</accession>
<feature type="region of interest" description="Disordered" evidence="1">
    <location>
        <begin position="35"/>
        <end position="267"/>
    </location>
</feature>
<feature type="compositionally biased region" description="Low complexity" evidence="1">
    <location>
        <begin position="526"/>
        <end position="540"/>
    </location>
</feature>
<feature type="compositionally biased region" description="Basic and acidic residues" evidence="1">
    <location>
        <begin position="1232"/>
        <end position="1246"/>
    </location>
</feature>
<feature type="compositionally biased region" description="Acidic residues" evidence="1">
    <location>
        <begin position="190"/>
        <end position="200"/>
    </location>
</feature>
<reference evidence="2 3" key="1">
    <citation type="journal article" date="2017" name="Gigascience">
        <title>Genome sequence of the small brown planthopper, Laodelphax striatellus.</title>
        <authorList>
            <person name="Zhu J."/>
            <person name="Jiang F."/>
            <person name="Wang X."/>
            <person name="Yang P."/>
            <person name="Bao Y."/>
            <person name="Zhao W."/>
            <person name="Wang W."/>
            <person name="Lu H."/>
            <person name="Wang Q."/>
            <person name="Cui N."/>
            <person name="Li J."/>
            <person name="Chen X."/>
            <person name="Luo L."/>
            <person name="Yu J."/>
            <person name="Kang L."/>
            <person name="Cui F."/>
        </authorList>
    </citation>
    <scope>NUCLEOTIDE SEQUENCE [LARGE SCALE GENOMIC DNA]</scope>
    <source>
        <strain evidence="2">Lst14</strain>
    </source>
</reference>
<feature type="compositionally biased region" description="Polar residues" evidence="1">
    <location>
        <begin position="764"/>
        <end position="785"/>
    </location>
</feature>
<feature type="compositionally biased region" description="Basic and acidic residues" evidence="1">
    <location>
        <begin position="130"/>
        <end position="140"/>
    </location>
</feature>
<dbReference type="Proteomes" id="UP000291343">
    <property type="component" value="Unassembled WGS sequence"/>
</dbReference>
<feature type="compositionally biased region" description="Polar residues" evidence="1">
    <location>
        <begin position="832"/>
        <end position="841"/>
    </location>
</feature>
<protein>
    <submittedName>
        <fullName evidence="2">Uncharacterized protein</fullName>
    </submittedName>
</protein>
<organism evidence="2 3">
    <name type="scientific">Laodelphax striatellus</name>
    <name type="common">Small brown planthopper</name>
    <name type="synonym">Delphax striatella</name>
    <dbReference type="NCBI Taxonomy" id="195883"/>
    <lineage>
        <taxon>Eukaryota</taxon>
        <taxon>Metazoa</taxon>
        <taxon>Ecdysozoa</taxon>
        <taxon>Arthropoda</taxon>
        <taxon>Hexapoda</taxon>
        <taxon>Insecta</taxon>
        <taxon>Pterygota</taxon>
        <taxon>Neoptera</taxon>
        <taxon>Paraneoptera</taxon>
        <taxon>Hemiptera</taxon>
        <taxon>Auchenorrhyncha</taxon>
        <taxon>Fulgoroidea</taxon>
        <taxon>Delphacidae</taxon>
        <taxon>Criomorphinae</taxon>
        <taxon>Laodelphax</taxon>
    </lineage>
</organism>
<evidence type="ECO:0000313" key="2">
    <source>
        <dbReference type="EMBL" id="RZF44199.1"/>
    </source>
</evidence>
<feature type="compositionally biased region" description="Polar residues" evidence="1">
    <location>
        <begin position="404"/>
        <end position="413"/>
    </location>
</feature>
<feature type="compositionally biased region" description="Basic and acidic residues" evidence="1">
    <location>
        <begin position="573"/>
        <end position="590"/>
    </location>
</feature>
<feature type="compositionally biased region" description="Basic and acidic residues" evidence="1">
    <location>
        <begin position="324"/>
        <end position="336"/>
    </location>
</feature>
<feature type="compositionally biased region" description="Basic and acidic residues" evidence="1">
    <location>
        <begin position="1282"/>
        <end position="1295"/>
    </location>
</feature>
<feature type="compositionally biased region" description="Basic residues" evidence="1">
    <location>
        <begin position="935"/>
        <end position="947"/>
    </location>
</feature>
<evidence type="ECO:0000256" key="1">
    <source>
        <dbReference type="SAM" id="MobiDB-lite"/>
    </source>
</evidence>
<feature type="compositionally biased region" description="Basic and acidic residues" evidence="1">
    <location>
        <begin position="1068"/>
        <end position="1083"/>
    </location>
</feature>
<feature type="compositionally biased region" description="Basic residues" evidence="1">
    <location>
        <begin position="674"/>
        <end position="688"/>
    </location>
</feature>
<feature type="region of interest" description="Disordered" evidence="1">
    <location>
        <begin position="1347"/>
        <end position="1390"/>
    </location>
</feature>
<dbReference type="EMBL" id="QKKF02011224">
    <property type="protein sequence ID" value="RZF44199.1"/>
    <property type="molecule type" value="Genomic_DNA"/>
</dbReference>
<feature type="compositionally biased region" description="Basic residues" evidence="1">
    <location>
        <begin position="244"/>
        <end position="257"/>
    </location>
</feature>
<dbReference type="InParanoid" id="A0A482XFD9"/>
<keyword evidence="3" id="KW-1185">Reference proteome</keyword>
<name>A0A482XFD9_LAOST</name>
<feature type="compositionally biased region" description="Basic and acidic residues" evidence="1">
    <location>
        <begin position="431"/>
        <end position="452"/>
    </location>
</feature>
<feature type="compositionally biased region" description="Basic and acidic residues" evidence="1">
    <location>
        <begin position="1142"/>
        <end position="1151"/>
    </location>
</feature>
<feature type="region of interest" description="Disordered" evidence="1">
    <location>
        <begin position="1115"/>
        <end position="1246"/>
    </location>
</feature>
<gene>
    <name evidence="2" type="ORF">LSTR_LSTR003839</name>
</gene>
<feature type="compositionally biased region" description="Basic and acidic residues" evidence="1">
    <location>
        <begin position="1197"/>
        <end position="1225"/>
    </location>
</feature>
<feature type="compositionally biased region" description="Basic residues" evidence="1">
    <location>
        <begin position="599"/>
        <end position="635"/>
    </location>
</feature>
<comment type="caution">
    <text evidence="2">The sequence shown here is derived from an EMBL/GenBank/DDBJ whole genome shotgun (WGS) entry which is preliminary data.</text>
</comment>
<feature type="compositionally biased region" description="Basic and acidic residues" evidence="1">
    <location>
        <begin position="880"/>
        <end position="899"/>
    </location>
</feature>
<feature type="compositionally biased region" description="Acidic residues" evidence="1">
    <location>
        <begin position="1366"/>
        <end position="1386"/>
    </location>
</feature>
<feature type="compositionally biased region" description="Polar residues" evidence="1">
    <location>
        <begin position="541"/>
        <end position="551"/>
    </location>
</feature>
<sequence length="1469" mass="167392">MAIKIKQEPISLDEDEEDEEALRLAALQSLKAKQSLKPAASGAACRPAAARPSGPPPYRAAPPYRPPSPQFQHRQSRQPFAAAQSSRREPLEPGFQRHVRNPNLIAIVPVSDDQPPEADQGAPHQKQGQRFRDLKLESRHTTFSKQTNVPSSVCTTAAENTEVPSKFSRIDASDSESDDDLLTKKKNCSEDEADVGDNDPDDTKNESDQSSNSEDDDSLEKLMEEMEQEMNRGSSDAGKTSKTSSKKPKKSKQKKKKLVSDASKQIPPNVIEQKVLNIKKEKENVEKVEPKPFVKTAAEKVPEPVNKPLVGIAKPTCIEPLKVKIKQEPTDPDDVKGSLSNAPKNNVLDKVVETSTLSPIRIRSPNEVNSHIETKSNPLDIDESKGKFTKSSPTKATCSKDTKLSPSKSTCSSPVECIERSPVSPITVDSPKSDRTDLLDEREFSHDKERSHPPIKRSRSPIHRPHSPDYGVVPRKFSRSPSPRTYRTSPGKHGYYHDSVGGMKSNGRTSPFERFPNKSRAQGDRSYSPYYTNNTYNSNYGPANSHYNHYSTSERPRSPFYSSRNYSNPSNHYSDEQNARYRGDESEEPPRYPPAAMSPRRRSRSPRRLSRSPRRWSRSPRRLSRSPRRFSRSPRRLSISPRRLSRSPRRLSRSPRRQPRSPRLQSRSPSPKSRSPKRYIPRPSRRRSPWNSRVPNQFSTASRCVSRSPTPHQTRDFIRRSSTSPKRVQHESKRSPGPGSERERKLSPHLREALSPRKPHSRSPVRTSKVGSPSRTKRASVSPSKISRRESPPRNFEADRRYRQRSLSPTQTHPESRHRQTSLSPKRKEPSFQKQQVNTFRRYSPGYKRRMPPTRYLHSRNRSRSPPRKTSPLQTQYKNPADKWERNWSSDNQPSKRAELAGQPPASKSSSPPAAGDPNRQRSRSPMRDGSDLKSRRRSPLPRRHAPRRDPVERNRDRDRRDRRRDGERERMRDRSREKTKAEHDKRTIDSERLETGTGKVEQESVQDKEPVINDPVMEARRRKFESNDLVQPVNKKICLKSKNTSNKVTDSPDVTHEEEETTTEAKLQTKVDDNNYDLKNDGEESDEMLDLDRYDKTDCITEDVLDLGADNLLWEDDPPDWNRKVEVSVNNSVPAKRSKEKVKDLRSKVSEKRRHKHKRVTDKACSPLVESSPVKKKKKKKETISVVDEPEAQDEEKEKEQEQSDKQLEDSSHQNEESEPKEEKIDDDSECKESEPTNEDCDLRAELSRRRAARLTKAGSLHESLPKRLLQSAFQGLIGRNRSESKGSKSKESKQTTVVQPKVKSLPKTEIAFEPGKRRVAELPAETGKRRVLLLKRNKPVRKASFQIGLKVTKESDSDSLPSYSEDESEENEDDSVDQSDSEAEDGSRVVAMMRKQVVPARLPVKCRLGSALGSGLKQKKKFFRRNQVRKSPSVNIDMHAPSSKKKLSIGLKTRKVGKSKNKLTVLY</sequence>
<feature type="compositionally biased region" description="Basic residues" evidence="1">
    <location>
        <begin position="643"/>
        <end position="660"/>
    </location>
</feature>
<dbReference type="OrthoDB" id="6626886at2759"/>
<feature type="compositionally biased region" description="Basic and acidic residues" evidence="1">
    <location>
        <begin position="787"/>
        <end position="801"/>
    </location>
</feature>
<feature type="region of interest" description="Disordered" evidence="1">
    <location>
        <begin position="324"/>
        <end position="1016"/>
    </location>
</feature>
<feature type="compositionally biased region" description="Basic residues" evidence="1">
    <location>
        <begin position="1152"/>
        <end position="1161"/>
    </location>
</feature>
<feature type="compositionally biased region" description="Polar residues" evidence="1">
    <location>
        <begin position="560"/>
        <end position="572"/>
    </location>
</feature>
<feature type="compositionally biased region" description="Basic and acidic residues" evidence="1">
    <location>
        <begin position="728"/>
        <end position="755"/>
    </location>
</feature>
<feature type="compositionally biased region" description="Polar residues" evidence="1">
    <location>
        <begin position="694"/>
        <end position="712"/>
    </location>
</feature>
<feature type="compositionally biased region" description="Low complexity" evidence="1">
    <location>
        <begin position="233"/>
        <end position="243"/>
    </location>
</feature>
<feature type="compositionally biased region" description="Low complexity" evidence="1">
    <location>
        <begin position="38"/>
        <end position="52"/>
    </location>
</feature>
<feature type="compositionally biased region" description="Low complexity" evidence="1">
    <location>
        <begin position="904"/>
        <end position="914"/>
    </location>
</feature>
<feature type="compositionally biased region" description="Polar residues" evidence="1">
    <location>
        <begin position="141"/>
        <end position="163"/>
    </location>
</feature>
<feature type="compositionally biased region" description="Pro residues" evidence="1">
    <location>
        <begin position="53"/>
        <end position="69"/>
    </location>
</feature>
<evidence type="ECO:0000313" key="3">
    <source>
        <dbReference type="Proteomes" id="UP000291343"/>
    </source>
</evidence>
<feature type="compositionally biased region" description="Basic residues" evidence="1">
    <location>
        <begin position="453"/>
        <end position="465"/>
    </location>
</feature>
<feature type="compositionally biased region" description="Polar residues" evidence="1">
    <location>
        <begin position="366"/>
        <end position="377"/>
    </location>
</feature>
<feature type="compositionally biased region" description="Low complexity" evidence="1">
    <location>
        <begin position="479"/>
        <end position="489"/>
    </location>
</feature>
<feature type="compositionally biased region" description="Basic residues" evidence="1">
    <location>
        <begin position="847"/>
        <end position="867"/>
    </location>
</feature>
<feature type="region of interest" description="Disordered" evidence="1">
    <location>
        <begin position="1277"/>
        <end position="1331"/>
    </location>
</feature>
<feature type="compositionally biased region" description="Basic and acidic residues" evidence="1">
    <location>
        <begin position="948"/>
        <end position="1012"/>
    </location>
</feature>